<keyword evidence="7" id="KW-1185">Reference proteome</keyword>
<dbReference type="GO" id="GO:0005634">
    <property type="term" value="C:nucleus"/>
    <property type="evidence" value="ECO:0007669"/>
    <property type="project" value="TreeGrafter"/>
</dbReference>
<feature type="non-terminal residue" evidence="6">
    <location>
        <position position="120"/>
    </location>
</feature>
<keyword evidence="4" id="KW-0808">Transferase</keyword>
<dbReference type="SMART" id="SM01296">
    <property type="entry name" value="N2227"/>
    <property type="match status" value="1"/>
</dbReference>
<reference evidence="6 7" key="1">
    <citation type="submission" date="2018-11" db="EMBL/GenBank/DDBJ databases">
        <authorList>
            <consortium name="Pathogen Informatics"/>
        </authorList>
    </citation>
    <scope>NUCLEOTIDE SEQUENCE [LARGE SCALE GENOMIC DNA]</scope>
</reference>
<protein>
    <recommendedName>
        <fullName evidence="2">carnosine N-methyltransferase</fullName>
        <ecNumber evidence="2">2.1.1.22</ecNumber>
    </recommendedName>
</protein>
<organism evidence="6 7">
    <name type="scientific">Cylicostephanus goldi</name>
    <name type="common">Nematode worm</name>
    <dbReference type="NCBI Taxonomy" id="71465"/>
    <lineage>
        <taxon>Eukaryota</taxon>
        <taxon>Metazoa</taxon>
        <taxon>Ecdysozoa</taxon>
        <taxon>Nematoda</taxon>
        <taxon>Chromadorea</taxon>
        <taxon>Rhabditida</taxon>
        <taxon>Rhabditina</taxon>
        <taxon>Rhabditomorpha</taxon>
        <taxon>Strongyloidea</taxon>
        <taxon>Strongylidae</taxon>
        <taxon>Cylicostephanus</taxon>
    </lineage>
</organism>
<dbReference type="SUPFAM" id="SSF53335">
    <property type="entry name" value="S-adenosyl-L-methionine-dependent methyltransferases"/>
    <property type="match status" value="1"/>
</dbReference>
<dbReference type="EMBL" id="UYRV01013880">
    <property type="protein sequence ID" value="VDK59924.1"/>
    <property type="molecule type" value="Genomic_DNA"/>
</dbReference>
<evidence type="ECO:0000256" key="2">
    <source>
        <dbReference type="ARBA" id="ARBA00012003"/>
    </source>
</evidence>
<evidence type="ECO:0000256" key="3">
    <source>
        <dbReference type="ARBA" id="ARBA00022603"/>
    </source>
</evidence>
<gene>
    <name evidence="6" type="ORF">CGOC_LOCUS4835</name>
</gene>
<accession>A0A3P6SYD3</accession>
<dbReference type="GO" id="GO:0030735">
    <property type="term" value="F:carnosine N-methyltransferase activity"/>
    <property type="evidence" value="ECO:0007669"/>
    <property type="project" value="UniProtKB-EC"/>
</dbReference>
<dbReference type="OrthoDB" id="978at2759"/>
<evidence type="ECO:0000256" key="4">
    <source>
        <dbReference type="ARBA" id="ARBA00022679"/>
    </source>
</evidence>
<dbReference type="GO" id="GO:0005829">
    <property type="term" value="C:cytosol"/>
    <property type="evidence" value="ECO:0007669"/>
    <property type="project" value="TreeGrafter"/>
</dbReference>
<dbReference type="PANTHER" id="PTHR12303:SF6">
    <property type="entry name" value="CARNOSINE N-METHYLTRANSFERASE"/>
    <property type="match status" value="1"/>
</dbReference>
<evidence type="ECO:0000256" key="5">
    <source>
        <dbReference type="ARBA" id="ARBA00022691"/>
    </source>
</evidence>
<dbReference type="Proteomes" id="UP000271889">
    <property type="component" value="Unassembled WGS sequence"/>
</dbReference>
<proteinExistence type="inferred from homology"/>
<evidence type="ECO:0000313" key="6">
    <source>
        <dbReference type="EMBL" id="VDK59924.1"/>
    </source>
</evidence>
<dbReference type="AlphaFoldDB" id="A0A3P6SYD3"/>
<dbReference type="PANTHER" id="PTHR12303">
    <property type="entry name" value="CARNOSINE N-METHYLTRANSFERASE"/>
    <property type="match status" value="1"/>
</dbReference>
<dbReference type="GO" id="GO:0032259">
    <property type="term" value="P:methylation"/>
    <property type="evidence" value="ECO:0007669"/>
    <property type="project" value="UniProtKB-KW"/>
</dbReference>
<evidence type="ECO:0000313" key="7">
    <source>
        <dbReference type="Proteomes" id="UP000271889"/>
    </source>
</evidence>
<dbReference type="InterPro" id="IPR029063">
    <property type="entry name" value="SAM-dependent_MTases_sf"/>
</dbReference>
<comment type="similarity">
    <text evidence="1">Belongs to the carnosine N-methyltransferase family.</text>
</comment>
<name>A0A3P6SYD3_CYLGO</name>
<dbReference type="InterPro" id="IPR012901">
    <property type="entry name" value="CARME"/>
</dbReference>
<dbReference type="GO" id="GO:0035498">
    <property type="term" value="P:carnosine metabolic process"/>
    <property type="evidence" value="ECO:0007669"/>
    <property type="project" value="TreeGrafter"/>
</dbReference>
<dbReference type="EC" id="2.1.1.22" evidence="2"/>
<keyword evidence="3" id="KW-0489">Methyltransferase</keyword>
<dbReference type="Pfam" id="PF07942">
    <property type="entry name" value="CARME"/>
    <property type="match status" value="1"/>
</dbReference>
<sequence length="120" mass="13915">MYGMNVFGEEFAEKTWKIRQKRRPDPHYMGKVLSTLRQIVREWSLEGKSERDATFMPLVEVLRKKYPDRNMREAVKIMVPGSGLGRLAFDLAEEGFTVEGNEYSMIMLMTSSFLLNGCLK</sequence>
<keyword evidence="5" id="KW-0949">S-adenosyl-L-methionine</keyword>
<evidence type="ECO:0000256" key="1">
    <source>
        <dbReference type="ARBA" id="ARBA00010086"/>
    </source>
</evidence>